<proteinExistence type="predicted"/>
<feature type="region of interest" description="Disordered" evidence="1">
    <location>
        <begin position="1"/>
        <end position="22"/>
    </location>
</feature>
<feature type="compositionally biased region" description="Basic and acidic residues" evidence="1">
    <location>
        <begin position="1"/>
        <end position="10"/>
    </location>
</feature>
<sequence length="76" mass="8673">MVRRNSDIRRWSRGTLTSGGGPAELQRQAVVRRNSDVRRWSGGTPIVSISQFLYRVMSIVIRLIVFFRDRGAVLTP</sequence>
<evidence type="ECO:0000313" key="3">
    <source>
        <dbReference type="Proteomes" id="UP000775213"/>
    </source>
</evidence>
<name>A0AAV7GHQ6_DENCH</name>
<gene>
    <name evidence="2" type="ORF">IEQ34_015196</name>
</gene>
<dbReference type="EMBL" id="JAGFBR010000014">
    <property type="protein sequence ID" value="KAH0455164.1"/>
    <property type="molecule type" value="Genomic_DNA"/>
</dbReference>
<reference evidence="2 3" key="1">
    <citation type="journal article" date="2021" name="Hortic Res">
        <title>Chromosome-scale assembly of the Dendrobium chrysotoxum genome enhances the understanding of orchid evolution.</title>
        <authorList>
            <person name="Zhang Y."/>
            <person name="Zhang G.Q."/>
            <person name="Zhang D."/>
            <person name="Liu X.D."/>
            <person name="Xu X.Y."/>
            <person name="Sun W.H."/>
            <person name="Yu X."/>
            <person name="Zhu X."/>
            <person name="Wang Z.W."/>
            <person name="Zhao X."/>
            <person name="Zhong W.Y."/>
            <person name="Chen H."/>
            <person name="Yin W.L."/>
            <person name="Huang T."/>
            <person name="Niu S.C."/>
            <person name="Liu Z.J."/>
        </authorList>
    </citation>
    <scope>NUCLEOTIDE SEQUENCE [LARGE SCALE GENOMIC DNA]</scope>
    <source>
        <strain evidence="2">Lindl</strain>
    </source>
</reference>
<accession>A0AAV7GHQ6</accession>
<evidence type="ECO:0000313" key="2">
    <source>
        <dbReference type="EMBL" id="KAH0455164.1"/>
    </source>
</evidence>
<dbReference type="Proteomes" id="UP000775213">
    <property type="component" value="Unassembled WGS sequence"/>
</dbReference>
<dbReference type="AlphaFoldDB" id="A0AAV7GHQ6"/>
<comment type="caution">
    <text evidence="2">The sequence shown here is derived from an EMBL/GenBank/DDBJ whole genome shotgun (WGS) entry which is preliminary data.</text>
</comment>
<keyword evidence="3" id="KW-1185">Reference proteome</keyword>
<evidence type="ECO:0000256" key="1">
    <source>
        <dbReference type="SAM" id="MobiDB-lite"/>
    </source>
</evidence>
<organism evidence="2 3">
    <name type="scientific">Dendrobium chrysotoxum</name>
    <name type="common">Orchid</name>
    <dbReference type="NCBI Taxonomy" id="161865"/>
    <lineage>
        <taxon>Eukaryota</taxon>
        <taxon>Viridiplantae</taxon>
        <taxon>Streptophyta</taxon>
        <taxon>Embryophyta</taxon>
        <taxon>Tracheophyta</taxon>
        <taxon>Spermatophyta</taxon>
        <taxon>Magnoliopsida</taxon>
        <taxon>Liliopsida</taxon>
        <taxon>Asparagales</taxon>
        <taxon>Orchidaceae</taxon>
        <taxon>Epidendroideae</taxon>
        <taxon>Malaxideae</taxon>
        <taxon>Dendrobiinae</taxon>
        <taxon>Dendrobium</taxon>
    </lineage>
</organism>
<protein>
    <submittedName>
        <fullName evidence="2">Uncharacterized protein</fullName>
    </submittedName>
</protein>